<evidence type="ECO:0000313" key="5">
    <source>
        <dbReference type="EMBL" id="MDR4306405.1"/>
    </source>
</evidence>
<dbReference type="EC" id="1.3.1.106" evidence="5"/>
<reference evidence="5" key="1">
    <citation type="submission" date="2020-10" db="EMBL/GenBank/DDBJ databases">
        <authorList>
            <person name="Abbas A."/>
            <person name="Razzaq R."/>
            <person name="Waqas M."/>
            <person name="Abbas N."/>
            <person name="Nielsen T.K."/>
            <person name="Hansen L.H."/>
            <person name="Hussain S."/>
            <person name="Shahid M."/>
        </authorList>
    </citation>
    <scope>NUCLEOTIDE SEQUENCE</scope>
    <source>
        <strain evidence="5">S14</strain>
    </source>
</reference>
<keyword evidence="2" id="KW-0169">Cobalamin biosynthesis</keyword>
<dbReference type="PROSITE" id="PS51014">
    <property type="entry name" value="COBK_CBIJ"/>
    <property type="match status" value="1"/>
</dbReference>
<keyword evidence="6" id="KW-1185">Reference proteome</keyword>
<dbReference type="Proteomes" id="UP001181622">
    <property type="component" value="Unassembled WGS sequence"/>
</dbReference>
<dbReference type="InterPro" id="IPR003723">
    <property type="entry name" value="Precorrin-6x_reduct"/>
</dbReference>
<evidence type="ECO:0000256" key="4">
    <source>
        <dbReference type="SAM" id="MobiDB-lite"/>
    </source>
</evidence>
<dbReference type="EMBL" id="JADBEO010000012">
    <property type="protein sequence ID" value="MDR4306405.1"/>
    <property type="molecule type" value="Genomic_DNA"/>
</dbReference>
<sequence length="277" mass="29104">MRQLGRHAPDHDGSADPAQSRARVHDDAPRVLILGGSSDGFAAAEAFHDAGYDVVTSFAGVTETRRAPVGVFRVGGFGGVSGLTAYLAVENIDLIIDATHPFATKMTANAMAASANSGVPLVHVLRPAWAPEPGDDWRFAPDLVSAAAITPVTFGPCFLTVGRGKIAPFASRHDLRYLIRTVDNHVIAFDHPNTHVVYGRGPFSIEDERALFDRFAVGCVVTANSGGDGAAAKLAVARERGLPVVLVDRPPPPEGVVVATATEALAAAEEMIRRQAA</sequence>
<dbReference type="GO" id="GO:0016491">
    <property type="term" value="F:oxidoreductase activity"/>
    <property type="evidence" value="ECO:0007669"/>
    <property type="project" value="UniProtKB-KW"/>
</dbReference>
<name>A0ABU1DE70_9HYPH</name>
<evidence type="ECO:0000256" key="2">
    <source>
        <dbReference type="ARBA" id="ARBA00022573"/>
    </source>
</evidence>
<dbReference type="PANTHER" id="PTHR36925:SF1">
    <property type="entry name" value="COBALT-PRECORRIN-6A REDUCTASE"/>
    <property type="match status" value="1"/>
</dbReference>
<comment type="caution">
    <text evidence="5">The sequence shown here is derived from an EMBL/GenBank/DDBJ whole genome shotgun (WGS) entry which is preliminary data.</text>
</comment>
<comment type="pathway">
    <text evidence="1">Cofactor biosynthesis; adenosylcobalamin biosynthesis.</text>
</comment>
<dbReference type="NCBIfam" id="NF005968">
    <property type="entry name" value="PRK08057.1-2"/>
    <property type="match status" value="1"/>
</dbReference>
<gene>
    <name evidence="5" type="ORF">IHQ68_07215</name>
</gene>
<proteinExistence type="predicted"/>
<dbReference type="Pfam" id="PF02571">
    <property type="entry name" value="CbiJ"/>
    <property type="match status" value="1"/>
</dbReference>
<dbReference type="PANTHER" id="PTHR36925">
    <property type="entry name" value="COBALT-PRECORRIN-6A REDUCTASE"/>
    <property type="match status" value="1"/>
</dbReference>
<evidence type="ECO:0000256" key="3">
    <source>
        <dbReference type="ARBA" id="ARBA00023002"/>
    </source>
</evidence>
<feature type="region of interest" description="Disordered" evidence="4">
    <location>
        <begin position="1"/>
        <end position="24"/>
    </location>
</feature>
<keyword evidence="3 5" id="KW-0560">Oxidoreductase</keyword>
<evidence type="ECO:0000256" key="1">
    <source>
        <dbReference type="ARBA" id="ARBA00004953"/>
    </source>
</evidence>
<accession>A0ABU1DE70</accession>
<evidence type="ECO:0000313" key="6">
    <source>
        <dbReference type="Proteomes" id="UP001181622"/>
    </source>
</evidence>
<protein>
    <submittedName>
        <fullName evidence="5">Cobalt-precorrin-6A reductase</fullName>
        <ecNumber evidence="5">1.3.1.106</ecNumber>
    </submittedName>
</protein>
<organism evidence="5 6">
    <name type="scientific">Chelatococcus sambhunathii</name>
    <dbReference type="NCBI Taxonomy" id="363953"/>
    <lineage>
        <taxon>Bacteria</taxon>
        <taxon>Pseudomonadati</taxon>
        <taxon>Pseudomonadota</taxon>
        <taxon>Alphaproteobacteria</taxon>
        <taxon>Hyphomicrobiales</taxon>
        <taxon>Chelatococcaceae</taxon>
        <taxon>Chelatococcus</taxon>
    </lineage>
</organism>